<evidence type="ECO:0000313" key="2">
    <source>
        <dbReference type="Proteomes" id="UP000192247"/>
    </source>
</evidence>
<gene>
    <name evidence="1" type="ORF">BIW11_11022</name>
</gene>
<keyword evidence="2" id="KW-1185">Reference proteome</keyword>
<sequence>MPTASVFADSGKLCTLSGCSRPLSATNDRPPTDLSYTEMDASFLSCSPTTTASTAVSSGGLDETWYDVTQGSTHDRRLRNDRLPLFDLACVRPGPNKHVGSYRAKADVTR</sequence>
<organism evidence="1 2">
    <name type="scientific">Tropilaelaps mercedesae</name>
    <dbReference type="NCBI Taxonomy" id="418985"/>
    <lineage>
        <taxon>Eukaryota</taxon>
        <taxon>Metazoa</taxon>
        <taxon>Ecdysozoa</taxon>
        <taxon>Arthropoda</taxon>
        <taxon>Chelicerata</taxon>
        <taxon>Arachnida</taxon>
        <taxon>Acari</taxon>
        <taxon>Parasitiformes</taxon>
        <taxon>Mesostigmata</taxon>
        <taxon>Gamasina</taxon>
        <taxon>Dermanyssoidea</taxon>
        <taxon>Laelapidae</taxon>
        <taxon>Tropilaelaps</taxon>
    </lineage>
</organism>
<proteinExistence type="predicted"/>
<dbReference type="AlphaFoldDB" id="A0A1V9XDC5"/>
<evidence type="ECO:0000313" key="1">
    <source>
        <dbReference type="EMBL" id="OQR71403.1"/>
    </source>
</evidence>
<reference evidence="1 2" key="1">
    <citation type="journal article" date="2017" name="Gigascience">
        <title>Draft genome of the honey bee ectoparasitic mite, Tropilaelaps mercedesae, is shaped by the parasitic life history.</title>
        <authorList>
            <person name="Dong X."/>
            <person name="Armstrong S.D."/>
            <person name="Xia D."/>
            <person name="Makepeace B.L."/>
            <person name="Darby A.C."/>
            <person name="Kadowaki T."/>
        </authorList>
    </citation>
    <scope>NUCLEOTIDE SEQUENCE [LARGE SCALE GENOMIC DNA]</scope>
    <source>
        <strain evidence="1">Wuxi-XJTLU</strain>
    </source>
</reference>
<protein>
    <submittedName>
        <fullName evidence="1">Uncharacterized protein</fullName>
    </submittedName>
</protein>
<comment type="caution">
    <text evidence="1">The sequence shown here is derived from an EMBL/GenBank/DDBJ whole genome shotgun (WGS) entry which is preliminary data.</text>
</comment>
<accession>A0A1V9XDC5</accession>
<dbReference type="EMBL" id="MNPL01014657">
    <property type="protein sequence ID" value="OQR71403.1"/>
    <property type="molecule type" value="Genomic_DNA"/>
</dbReference>
<dbReference type="InParanoid" id="A0A1V9XDC5"/>
<name>A0A1V9XDC5_9ACAR</name>
<dbReference type="Proteomes" id="UP000192247">
    <property type="component" value="Unassembled WGS sequence"/>
</dbReference>